<dbReference type="GO" id="GO:0007601">
    <property type="term" value="P:visual perception"/>
    <property type="evidence" value="ECO:0007669"/>
    <property type="project" value="TreeGrafter"/>
</dbReference>
<dbReference type="PANTHER" id="PTHR11818">
    <property type="entry name" value="BETA/GAMMA CRYSTALLIN"/>
    <property type="match status" value="1"/>
</dbReference>
<keyword evidence="2" id="KW-0732">Signal</keyword>
<protein>
    <recommendedName>
        <fullName evidence="5">Very large A-kinase anchor protein</fullName>
    </recommendedName>
</protein>
<evidence type="ECO:0000313" key="4">
    <source>
        <dbReference type="Proteomes" id="UP001177744"/>
    </source>
</evidence>
<feature type="region of interest" description="Disordered" evidence="1">
    <location>
        <begin position="370"/>
        <end position="423"/>
    </location>
</feature>
<feature type="compositionally biased region" description="Polar residues" evidence="1">
    <location>
        <begin position="311"/>
        <end position="320"/>
    </location>
</feature>
<feature type="compositionally biased region" description="Basic and acidic residues" evidence="1">
    <location>
        <begin position="194"/>
        <end position="224"/>
    </location>
</feature>
<feature type="region of interest" description="Disordered" evidence="1">
    <location>
        <begin position="1186"/>
        <end position="1211"/>
    </location>
</feature>
<organism evidence="3 4">
    <name type="scientific">Cnephaeus nilssonii</name>
    <name type="common">Northern bat</name>
    <name type="synonym">Eptesicus nilssonii</name>
    <dbReference type="NCBI Taxonomy" id="3371016"/>
    <lineage>
        <taxon>Eukaryota</taxon>
        <taxon>Metazoa</taxon>
        <taxon>Chordata</taxon>
        <taxon>Craniata</taxon>
        <taxon>Vertebrata</taxon>
        <taxon>Euteleostomi</taxon>
        <taxon>Mammalia</taxon>
        <taxon>Eutheria</taxon>
        <taxon>Laurasiatheria</taxon>
        <taxon>Chiroptera</taxon>
        <taxon>Yangochiroptera</taxon>
        <taxon>Vespertilionidae</taxon>
        <taxon>Cnephaeus</taxon>
    </lineage>
</organism>
<feature type="compositionally biased region" description="Basic and acidic residues" evidence="1">
    <location>
        <begin position="474"/>
        <end position="485"/>
    </location>
</feature>
<feature type="compositionally biased region" description="Polar residues" evidence="1">
    <location>
        <begin position="491"/>
        <end position="500"/>
    </location>
</feature>
<name>A0AA40LTZ7_CNENI</name>
<feature type="compositionally biased region" description="Basic and acidic residues" evidence="1">
    <location>
        <begin position="501"/>
        <end position="519"/>
    </location>
</feature>
<feature type="region of interest" description="Disordered" evidence="1">
    <location>
        <begin position="988"/>
        <end position="1031"/>
    </location>
</feature>
<dbReference type="InterPro" id="IPR050252">
    <property type="entry name" value="Beta/Gamma-Crystallin"/>
</dbReference>
<accession>A0AA40LTZ7</accession>
<dbReference type="Proteomes" id="UP001177744">
    <property type="component" value="Unassembled WGS sequence"/>
</dbReference>
<sequence length="1712" mass="183967">MSDPLVWAACLWCLASLDSTNNQAMWKSPGPLTPYCPPARCSLALLRRQKTLPPPLLSLPTGGEAAPVPDTNFQEASGAGPSVLARSPKIGPAGLLREGVAAARLVGPWDSTGGKVMELCQQIPQSEHRRNHAEKLIALPVPGDSKKPNDLPSPTSDGKTGESDRQPKESFFQFLGNLFNISGKASLAEAKQPSLKDDHDKTEKDFPSPREHPEEGVGPERELSRGSPGTQARPAGERESSSAALSDAFSLDTTQDSEQETSDFIKQADGKPERPSVTYATYRGPRQIRKFLKQQTVLETVNPLDRENESSDSSTSTHTGPGNEMEAGMRSSLSSSSTDIATEGHVRGDLLEESDCSRISLNRESHLTNNPEALKTISSKDVLNKDGPGGPEGSRPSPSSVTNSSFAVGESDSQQHLSRVPVSQSDRNLVCSALFTGSCSGTVPGRPDFQRITPTETATEENGSVVGSDGSLVQREEHVEPERPAVADLSCSKSDGSDTTQQERTDFPRPDKSIRHEDLPLPESECSDTPTVGNSSEQAASHTAALQRHAVTGTELVNEGNGLSAQDAQKNPAVTEIRQETESISVGEPTTSSHANTAEDGIESLPKDTDQLSVAEPKNLDLGPHGKMPHVLRINQKETAAVKCISESPGVACLENKITPALSFKRHRNHISESLPDSESPQQAQVSLDTRNSLTLDCDKSNSSASSPPIVSGISMLSRLDVPVLKNEGSSVLIGTGDVNIVGVSNEPSECQEENVANHIDAADGKSPPACLHPEHASVILESKDVLPNSPSESRVNALKQRSKEKRYGEFYQKLKFDGQNSVPVELHSGRGKTIALSKIPVSQTEPGDISQDKISSPFEITPMPAKPVLSELTSPEAEQDKSCQLMDHNELKEKYSDAGLKENCQAEVSPVSRYQGVKETEVQVLGYASASLRSNTSGSLPPIQDEKANTCVIYEPSDICATEKISGFSETAELSLTNTCPKFQEMTAQKSKKEASSQGKKGGGGSMPSSGKAEGVSMVTSSRNPQGNFGSAQVAIDTTHEGALTNRASVPTGAEVTAFRGHFGNRTGTVSLAFPTAAQCDKPMEARREQLLGPRLNSSRQQGSEASAEHQLGALSSGLLKKADTLIGEIFNSVRGDLKSKHTVDTCQEHLARDGIMDPGALQEGTSEEKPAEAPLPGTQLTEHLEEQDSGDLSGVQGGEKACVSPTPGEESLLFDSDRMNVSCLLEDQARELVNEIINSAQERITNDAFEDTETTWDSELQANTPKILNRDSVKPPLREFVVSKQVVNQSTCEISENEVLGRVFSVSNLASDTESIKGNGAGRSDGINLQESDTVLLAEDLPHKGSDDRVEAHVLLKEDSKEKMEIECVDKITGTEDTGTLVLNVHWPPCTNDDIRLPGTSKSSLSDSLVCMSEKGLPAHSNKSIPLVMSEVGKVHKKDAEVNVGKIELIPSMLEIGKTNQKNAELSVMKNEAVPLTSEMGGTHKRDDELNEAKAEPTADSFKMQEVYQMDAERYHEKTEGIPALLGMEKACKMGDTERDIGKTDTMPVMSEVKNICQKDAEGIAGKTEVMSVKLGMENICQKHAEGDVGKTGVASVVSEIENIYPKDAEGITEKAEVMPPASEIEDIYQKDAEGDMDKTEVMPIMFDDSEGVAEKTERPVLGMENSYQMDAEGVTRKTEKVPFALEVKKNTQEGSPCLSRNGKSMQEGC</sequence>
<dbReference type="EMBL" id="JAULJE010000004">
    <property type="protein sequence ID" value="KAK1343802.1"/>
    <property type="molecule type" value="Genomic_DNA"/>
</dbReference>
<keyword evidence="4" id="KW-1185">Reference proteome</keyword>
<feature type="compositionally biased region" description="Polar residues" evidence="1">
    <location>
        <begin position="582"/>
        <end position="596"/>
    </location>
</feature>
<feature type="chain" id="PRO_5041264457" description="Very large A-kinase anchor protein" evidence="2">
    <location>
        <begin position="20"/>
        <end position="1712"/>
    </location>
</feature>
<evidence type="ECO:0000256" key="1">
    <source>
        <dbReference type="SAM" id="MobiDB-lite"/>
    </source>
</evidence>
<evidence type="ECO:0000313" key="3">
    <source>
        <dbReference type="EMBL" id="KAK1343802.1"/>
    </source>
</evidence>
<reference evidence="3" key="1">
    <citation type="submission" date="2023-06" db="EMBL/GenBank/DDBJ databases">
        <title>Reference genome for the Northern bat (Eptesicus nilssonii), a most northern bat species.</title>
        <authorList>
            <person name="Laine V.N."/>
            <person name="Pulliainen A.T."/>
            <person name="Lilley T.M."/>
        </authorList>
    </citation>
    <scope>NUCLEOTIDE SEQUENCE</scope>
    <source>
        <strain evidence="3">BLF_Eptnil</strain>
        <tissue evidence="3">Kidney</tissue>
    </source>
</reference>
<proteinExistence type="predicted"/>
<feature type="signal peptide" evidence="2">
    <location>
        <begin position="1"/>
        <end position="19"/>
    </location>
</feature>
<feature type="compositionally biased region" description="Low complexity" evidence="1">
    <location>
        <begin position="241"/>
        <end position="252"/>
    </location>
</feature>
<comment type="caution">
    <text evidence="3">The sequence shown here is derived from an EMBL/GenBank/DDBJ whole genome shotgun (WGS) entry which is preliminary data.</text>
</comment>
<feature type="compositionally biased region" description="Low complexity" evidence="1">
    <location>
        <begin position="393"/>
        <end position="405"/>
    </location>
</feature>
<feature type="compositionally biased region" description="Polar residues" evidence="1">
    <location>
        <begin position="527"/>
        <end position="541"/>
    </location>
</feature>
<feature type="compositionally biased region" description="Polar residues" evidence="1">
    <location>
        <begin position="452"/>
        <end position="462"/>
    </location>
</feature>
<feature type="region of interest" description="Disordered" evidence="1">
    <location>
        <begin position="442"/>
        <end position="546"/>
    </location>
</feature>
<evidence type="ECO:0000256" key="2">
    <source>
        <dbReference type="SAM" id="SignalP"/>
    </source>
</evidence>
<dbReference type="GO" id="GO:0005212">
    <property type="term" value="F:structural constituent of eye lens"/>
    <property type="evidence" value="ECO:0007669"/>
    <property type="project" value="TreeGrafter"/>
</dbReference>
<feature type="region of interest" description="Disordered" evidence="1">
    <location>
        <begin position="579"/>
        <end position="609"/>
    </location>
</feature>
<feature type="compositionally biased region" description="Polar residues" evidence="1">
    <location>
        <begin position="370"/>
        <end position="381"/>
    </location>
</feature>
<gene>
    <name evidence="3" type="ORF">QTO34_014355</name>
</gene>
<dbReference type="PANTHER" id="PTHR11818:SF38">
    <property type="entry name" value="VERY LARGE A-KINASE ANCHOR PROTEIN"/>
    <property type="match status" value="1"/>
</dbReference>
<dbReference type="GO" id="GO:0002088">
    <property type="term" value="P:lens development in camera-type eye"/>
    <property type="evidence" value="ECO:0007669"/>
    <property type="project" value="TreeGrafter"/>
</dbReference>
<feature type="compositionally biased region" description="Polar residues" evidence="1">
    <location>
        <begin position="1019"/>
        <end position="1031"/>
    </location>
</feature>
<feature type="compositionally biased region" description="Polar residues" evidence="1">
    <location>
        <begin position="411"/>
        <end position="423"/>
    </location>
</feature>
<feature type="region of interest" description="Disordered" evidence="1">
    <location>
        <begin position="138"/>
        <end position="166"/>
    </location>
</feature>
<feature type="region of interest" description="Disordered" evidence="1">
    <location>
        <begin position="189"/>
        <end position="349"/>
    </location>
</feature>
<evidence type="ECO:0008006" key="5">
    <source>
        <dbReference type="Google" id="ProtNLM"/>
    </source>
</evidence>